<sequence>MVSIFQRKLRFPFSSAVFRICMTRASGNTPQTPSVKHLEWGCSFESDSLSLAFSIETTNNYLGASNAIICQYSFDLSSFPPKNIRYVSREQLVTDYREAETENQGFEIFAPKFSVRRLKTMRRRHRSAKVVS</sequence>
<accession>A0A8A1M8A2</accession>
<protein>
    <submittedName>
        <fullName evidence="1">Uncharacterized protein</fullName>
    </submittedName>
</protein>
<evidence type="ECO:0000313" key="1">
    <source>
        <dbReference type="EMBL" id="QSS61965.1"/>
    </source>
</evidence>
<dbReference type="VEuPathDB" id="FungiDB:I7I51_04142"/>
<dbReference type="AlphaFoldDB" id="A0A8A1M8A2"/>
<organism evidence="1 2">
    <name type="scientific">Ajellomyces capsulatus</name>
    <name type="common">Darling's disease fungus</name>
    <name type="synonym">Histoplasma capsulatum</name>
    <dbReference type="NCBI Taxonomy" id="5037"/>
    <lineage>
        <taxon>Eukaryota</taxon>
        <taxon>Fungi</taxon>
        <taxon>Dikarya</taxon>
        <taxon>Ascomycota</taxon>
        <taxon>Pezizomycotina</taxon>
        <taxon>Eurotiomycetes</taxon>
        <taxon>Eurotiomycetidae</taxon>
        <taxon>Onygenales</taxon>
        <taxon>Ajellomycetaceae</taxon>
        <taxon>Histoplasma</taxon>
    </lineage>
</organism>
<dbReference type="Proteomes" id="UP000663671">
    <property type="component" value="Chromosome 5"/>
</dbReference>
<gene>
    <name evidence="1" type="ORF">I7I51_04142</name>
</gene>
<evidence type="ECO:0000313" key="2">
    <source>
        <dbReference type="Proteomes" id="UP000663671"/>
    </source>
</evidence>
<name>A0A8A1M8A2_AJECA</name>
<proteinExistence type="predicted"/>
<dbReference type="EMBL" id="CP069111">
    <property type="protein sequence ID" value="QSS61965.1"/>
    <property type="molecule type" value="Genomic_DNA"/>
</dbReference>
<reference evidence="1" key="1">
    <citation type="submission" date="2021-01" db="EMBL/GenBank/DDBJ databases">
        <title>Chromosome-level genome assembly of a human fungal pathogen reveals clustering of transcriptionally co-regulated genes.</title>
        <authorList>
            <person name="Voorhies M."/>
            <person name="Cohen S."/>
            <person name="Shea T.P."/>
            <person name="Petrus S."/>
            <person name="Munoz J.F."/>
            <person name="Poplawski S."/>
            <person name="Goldman W.E."/>
            <person name="Michael T."/>
            <person name="Cuomo C.A."/>
            <person name="Sil A."/>
            <person name="Beyhan S."/>
        </authorList>
    </citation>
    <scope>NUCLEOTIDE SEQUENCE</scope>
    <source>
        <strain evidence="1">WU24</strain>
    </source>
</reference>